<sequence length="47" mass="5770">YEFNWTTPHNRQQQQLNFSESQLQSYQPNFSESQLQSHQLKPKSRHH</sequence>
<evidence type="ECO:0000313" key="2">
    <source>
        <dbReference type="EMBL" id="CAG8771120.1"/>
    </source>
</evidence>
<feature type="region of interest" description="Disordered" evidence="1">
    <location>
        <begin position="22"/>
        <end position="47"/>
    </location>
</feature>
<evidence type="ECO:0000256" key="1">
    <source>
        <dbReference type="SAM" id="MobiDB-lite"/>
    </source>
</evidence>
<evidence type="ECO:0000313" key="3">
    <source>
        <dbReference type="Proteomes" id="UP000789396"/>
    </source>
</evidence>
<protein>
    <submittedName>
        <fullName evidence="2">11953_t:CDS:1</fullName>
    </submittedName>
</protein>
<comment type="caution">
    <text evidence="2">The sequence shown here is derived from an EMBL/GenBank/DDBJ whole genome shotgun (WGS) entry which is preliminary data.</text>
</comment>
<organism evidence="2 3">
    <name type="scientific">Racocetra fulgida</name>
    <dbReference type="NCBI Taxonomy" id="60492"/>
    <lineage>
        <taxon>Eukaryota</taxon>
        <taxon>Fungi</taxon>
        <taxon>Fungi incertae sedis</taxon>
        <taxon>Mucoromycota</taxon>
        <taxon>Glomeromycotina</taxon>
        <taxon>Glomeromycetes</taxon>
        <taxon>Diversisporales</taxon>
        <taxon>Gigasporaceae</taxon>
        <taxon>Racocetra</taxon>
    </lineage>
</organism>
<keyword evidence="3" id="KW-1185">Reference proteome</keyword>
<feature type="compositionally biased region" description="Polar residues" evidence="1">
    <location>
        <begin position="22"/>
        <end position="39"/>
    </location>
</feature>
<dbReference type="AlphaFoldDB" id="A0A9N9J9N9"/>
<feature type="non-terminal residue" evidence="2">
    <location>
        <position position="47"/>
    </location>
</feature>
<feature type="non-terminal residue" evidence="2">
    <location>
        <position position="1"/>
    </location>
</feature>
<name>A0A9N9J9N9_9GLOM</name>
<reference evidence="2" key="1">
    <citation type="submission" date="2021-06" db="EMBL/GenBank/DDBJ databases">
        <authorList>
            <person name="Kallberg Y."/>
            <person name="Tangrot J."/>
            <person name="Rosling A."/>
        </authorList>
    </citation>
    <scope>NUCLEOTIDE SEQUENCE</scope>
    <source>
        <strain evidence="2">IN212</strain>
    </source>
</reference>
<accession>A0A9N9J9N9</accession>
<gene>
    <name evidence="2" type="ORF">RFULGI_LOCUS15066</name>
</gene>
<dbReference type="Proteomes" id="UP000789396">
    <property type="component" value="Unassembled WGS sequence"/>
</dbReference>
<dbReference type="EMBL" id="CAJVPZ010046548">
    <property type="protein sequence ID" value="CAG8771120.1"/>
    <property type="molecule type" value="Genomic_DNA"/>
</dbReference>
<proteinExistence type="predicted"/>